<feature type="compositionally biased region" description="Acidic residues" evidence="2">
    <location>
        <begin position="578"/>
        <end position="587"/>
    </location>
</feature>
<feature type="compositionally biased region" description="Low complexity" evidence="2">
    <location>
        <begin position="904"/>
        <end position="921"/>
    </location>
</feature>
<comment type="caution">
    <text evidence="4">The sequence shown here is derived from an EMBL/GenBank/DDBJ whole genome shotgun (WGS) entry which is preliminary data.</text>
</comment>
<feature type="domain" description="Bromo" evidence="3">
    <location>
        <begin position="380"/>
        <end position="494"/>
    </location>
</feature>
<gene>
    <name evidence="4" type="ORF">TrCOL_g10993</name>
</gene>
<feature type="region of interest" description="Disordered" evidence="2">
    <location>
        <begin position="1"/>
        <end position="94"/>
    </location>
</feature>
<evidence type="ECO:0000313" key="5">
    <source>
        <dbReference type="Proteomes" id="UP001165065"/>
    </source>
</evidence>
<keyword evidence="1" id="KW-0103">Bromodomain</keyword>
<feature type="compositionally biased region" description="Basic and acidic residues" evidence="2">
    <location>
        <begin position="1078"/>
        <end position="1117"/>
    </location>
</feature>
<evidence type="ECO:0000256" key="1">
    <source>
        <dbReference type="ARBA" id="ARBA00023117"/>
    </source>
</evidence>
<reference evidence="5" key="1">
    <citation type="journal article" date="2023" name="Commun. Biol.">
        <title>Genome analysis of Parmales, the sister group of diatoms, reveals the evolutionary specialization of diatoms from phago-mixotrophs to photoautotrophs.</title>
        <authorList>
            <person name="Ban H."/>
            <person name="Sato S."/>
            <person name="Yoshikawa S."/>
            <person name="Yamada K."/>
            <person name="Nakamura Y."/>
            <person name="Ichinomiya M."/>
            <person name="Sato N."/>
            <person name="Blanc-Mathieu R."/>
            <person name="Endo H."/>
            <person name="Kuwata A."/>
            <person name="Ogata H."/>
        </authorList>
    </citation>
    <scope>NUCLEOTIDE SEQUENCE [LARGE SCALE GENOMIC DNA]</scope>
</reference>
<feature type="region of interest" description="Disordered" evidence="2">
    <location>
        <begin position="1078"/>
        <end position="1134"/>
    </location>
</feature>
<feature type="compositionally biased region" description="Pro residues" evidence="2">
    <location>
        <begin position="593"/>
        <end position="603"/>
    </location>
</feature>
<feature type="compositionally biased region" description="Basic and acidic residues" evidence="2">
    <location>
        <begin position="66"/>
        <end position="94"/>
    </location>
</feature>
<dbReference type="EMBL" id="BRYA01000130">
    <property type="protein sequence ID" value="GMI40496.1"/>
    <property type="molecule type" value="Genomic_DNA"/>
</dbReference>
<evidence type="ECO:0000259" key="3">
    <source>
        <dbReference type="SMART" id="SM00297"/>
    </source>
</evidence>
<organism evidence="4 5">
    <name type="scientific">Triparma columacea</name>
    <dbReference type="NCBI Taxonomy" id="722753"/>
    <lineage>
        <taxon>Eukaryota</taxon>
        <taxon>Sar</taxon>
        <taxon>Stramenopiles</taxon>
        <taxon>Ochrophyta</taxon>
        <taxon>Bolidophyceae</taxon>
        <taxon>Parmales</taxon>
        <taxon>Triparmaceae</taxon>
        <taxon>Triparma</taxon>
    </lineage>
</organism>
<protein>
    <recommendedName>
        <fullName evidence="3">Bromo domain-containing protein</fullName>
    </recommendedName>
</protein>
<feature type="compositionally biased region" description="Polar residues" evidence="2">
    <location>
        <begin position="922"/>
        <end position="932"/>
    </location>
</feature>
<feature type="region of interest" description="Disordered" evidence="2">
    <location>
        <begin position="560"/>
        <end position="605"/>
    </location>
</feature>
<dbReference type="Proteomes" id="UP001165065">
    <property type="component" value="Unassembled WGS sequence"/>
</dbReference>
<dbReference type="SUPFAM" id="SSF47370">
    <property type="entry name" value="Bromodomain"/>
    <property type="match status" value="1"/>
</dbReference>
<feature type="compositionally biased region" description="Polar residues" evidence="2">
    <location>
        <begin position="1"/>
        <end position="25"/>
    </location>
</feature>
<dbReference type="InterPro" id="IPR001487">
    <property type="entry name" value="Bromodomain"/>
</dbReference>
<proteinExistence type="predicted"/>
<dbReference type="SMART" id="SM00297">
    <property type="entry name" value="BROMO"/>
    <property type="match status" value="1"/>
</dbReference>
<evidence type="ECO:0000313" key="4">
    <source>
        <dbReference type="EMBL" id="GMI40496.1"/>
    </source>
</evidence>
<dbReference type="AlphaFoldDB" id="A0A9W7GD40"/>
<dbReference type="InterPro" id="IPR036427">
    <property type="entry name" value="Bromodomain-like_sf"/>
</dbReference>
<keyword evidence="5" id="KW-1185">Reference proteome</keyword>
<name>A0A9W7GD40_9STRA</name>
<feature type="region of interest" description="Disordered" evidence="2">
    <location>
        <begin position="902"/>
        <end position="939"/>
    </location>
</feature>
<dbReference type="Gene3D" id="1.20.920.10">
    <property type="entry name" value="Bromodomain-like"/>
    <property type="match status" value="1"/>
</dbReference>
<dbReference type="OrthoDB" id="10568969at2759"/>
<evidence type="ECO:0000256" key="2">
    <source>
        <dbReference type="SAM" id="MobiDB-lite"/>
    </source>
</evidence>
<feature type="compositionally biased region" description="Polar residues" evidence="2">
    <location>
        <begin position="51"/>
        <end position="64"/>
    </location>
</feature>
<sequence>MSQSVSQPTTQPPVTQAITTPSDETSVPKEDGIEVGIIEDGIQNGIENGIENESQQFDNNQTNIGGEKEKQEEKHEEKQPLTEDEEKKKKEDKEAKRLKTLAKTISILPSHWSVKLNRSGVYTIHDPTNDLTFKSVREAKDFALKGVLSDSKTASMASKEIITPQPPKTTTPIKALPPPSAPPSTAVAPTSLLQVPPPPTFNANSDISPPPVVGLSEYESKALSASKMFPPHWTVVAKPAGKYIITGDGHTFGSIKQAKAYLSDTDALPPTSDSTPAGSDYSSKALLASKMFPPHWTVVAKPAGKYIITGDGYTFGSIKQAKAYLKDGTLPKGKDVPTVPFSSAVDSIPIQRSISLLGPQAYTKPFSIEAHLSSYNAYVRPDITEEQYQALRELVTHLSGHPNFADLANPTEDYEDAVVDKYSSVVTHHVSMIGICRNVEERRYRKLSQFKIDVYRLLNNCRLFQKALQVEPSFAATTNHIKNVFNYTYAEYLLPSTQPPPPSPGDDTSNSYLAAKLDYDKRSHYRAQRLSALGPVEASKVVLTSLSTLLLYMLENEGRLKLDPKPTSPDQDNKGTSESEEGNENEETTATTEPPPPPPPPPTHLLKLKELQEDLLRLANASKGTSRYTFSTLSTKFTSLSQSFPSLRPQLARALGIVTAPVYDFLLRGVDGMSYIWAVPIRVVWVREGKSKPYYPGVVIKDDNEGGELKKVMGEVNVERIPGNLQRQLARNKTAVIKANPNSPICMVEFTGSHDFSYVSLSDTLPFDPKVDPNYSIDPVTFERKRVTVGSITYSNDRSTDALKKASFAVDEMQYRKDDICGDALLSDDEGGEDEGEEDSNFMKWRHLTPIECALLEGDHPSGEITEGDSEGELLLATEADCRLADIIVRQKAFINRMYPKAPPVSVTTSSKPSPHTPTTSRSQTASGSAKSTHAETDDPYMEFTSRYVTSSSAKKRDFDRDKLALEKTPEINARTYLSLLTDSNSVSGVTNGMNTYVDPSVWGGGIMGMCITFKGVAGVCNAVNGVEGQPGKTEDDDEVFWKRGIEGILKGGENGREQKLKRYLEVLKMQEEVLKGALEKGKDGGGGKREREEGEGDKEGGEKKQKVKEGGEDLINKEGTAGEGKGGEEMVTQ</sequence>
<accession>A0A9W7GD40</accession>
<dbReference type="Pfam" id="PF00439">
    <property type="entry name" value="Bromodomain"/>
    <property type="match status" value="1"/>
</dbReference>